<protein>
    <submittedName>
        <fullName evidence="8">Bifunctional lysylphosphatidylglycerol flippase/synthetase MprF</fullName>
    </submittedName>
</protein>
<proteinExistence type="predicted"/>
<dbReference type="GO" id="GO:0055091">
    <property type="term" value="P:phospholipid homeostasis"/>
    <property type="evidence" value="ECO:0007669"/>
    <property type="project" value="TreeGrafter"/>
</dbReference>
<keyword evidence="9" id="KW-1185">Reference proteome</keyword>
<feature type="transmembrane region" description="Helical" evidence="6">
    <location>
        <begin position="67"/>
        <end position="87"/>
    </location>
</feature>
<evidence type="ECO:0000256" key="2">
    <source>
        <dbReference type="ARBA" id="ARBA00022475"/>
    </source>
</evidence>
<feature type="transmembrane region" description="Helical" evidence="6">
    <location>
        <begin position="244"/>
        <end position="261"/>
    </location>
</feature>
<keyword evidence="3 6" id="KW-0812">Transmembrane</keyword>
<dbReference type="SUPFAM" id="SSF55729">
    <property type="entry name" value="Acyl-CoA N-acyltransferases (Nat)"/>
    <property type="match status" value="1"/>
</dbReference>
<dbReference type="GO" id="GO:0050071">
    <property type="term" value="F:phosphatidylglycerol lysyltransferase activity"/>
    <property type="evidence" value="ECO:0007669"/>
    <property type="project" value="UniProtKB-EC"/>
</dbReference>
<evidence type="ECO:0000313" key="9">
    <source>
        <dbReference type="Proteomes" id="UP000295543"/>
    </source>
</evidence>
<dbReference type="AlphaFoldDB" id="A0A4R5UDT9"/>
<evidence type="ECO:0000256" key="3">
    <source>
        <dbReference type="ARBA" id="ARBA00022692"/>
    </source>
</evidence>
<feature type="transmembrane region" description="Helical" evidence="6">
    <location>
        <begin position="419"/>
        <end position="435"/>
    </location>
</feature>
<evidence type="ECO:0000256" key="5">
    <source>
        <dbReference type="ARBA" id="ARBA00023136"/>
    </source>
</evidence>
<feature type="domain" description="Phosphatidylglycerol lysyltransferase C-terminal" evidence="7">
    <location>
        <begin position="540"/>
        <end position="831"/>
    </location>
</feature>
<evidence type="ECO:0000313" key="8">
    <source>
        <dbReference type="EMBL" id="TDK33447.1"/>
    </source>
</evidence>
<feature type="transmembrane region" description="Helical" evidence="6">
    <location>
        <begin position="107"/>
        <end position="127"/>
    </location>
</feature>
<dbReference type="Pfam" id="PF09924">
    <property type="entry name" value="LPG_synthase_C"/>
    <property type="match status" value="1"/>
</dbReference>
<keyword evidence="2" id="KW-1003">Cell membrane</keyword>
<feature type="transmembrane region" description="Helical" evidence="6">
    <location>
        <begin position="493"/>
        <end position="512"/>
    </location>
</feature>
<feature type="transmembrane region" description="Helical" evidence="6">
    <location>
        <begin position="220"/>
        <end position="238"/>
    </location>
</feature>
<dbReference type="GO" id="GO:0006629">
    <property type="term" value="P:lipid metabolic process"/>
    <property type="evidence" value="ECO:0007669"/>
    <property type="project" value="UniProtKB-KW"/>
</dbReference>
<dbReference type="InterPro" id="IPR051211">
    <property type="entry name" value="PG_lysyltransferase"/>
</dbReference>
<name>A0A4R5UDT9_9GAMM</name>
<organism evidence="8 9">
    <name type="scientific">Luteimonas terrae</name>
    <dbReference type="NCBI Taxonomy" id="1530191"/>
    <lineage>
        <taxon>Bacteria</taxon>
        <taxon>Pseudomonadati</taxon>
        <taxon>Pseudomonadota</taxon>
        <taxon>Gammaproteobacteria</taxon>
        <taxon>Lysobacterales</taxon>
        <taxon>Lysobacteraceae</taxon>
        <taxon>Luteimonas</taxon>
    </lineage>
</organism>
<feature type="transmembrane region" description="Helical" evidence="6">
    <location>
        <begin position="334"/>
        <end position="352"/>
    </location>
</feature>
<dbReference type="RefSeq" id="WP_133392900.1">
    <property type="nucleotide sequence ID" value="NZ_SMTG01000002.1"/>
</dbReference>
<feature type="transmembrane region" description="Helical" evidence="6">
    <location>
        <begin position="372"/>
        <end position="392"/>
    </location>
</feature>
<dbReference type="PANTHER" id="PTHR34697">
    <property type="entry name" value="PHOSPHATIDYLGLYCEROL LYSYLTRANSFERASE"/>
    <property type="match status" value="1"/>
</dbReference>
<evidence type="ECO:0000256" key="1">
    <source>
        <dbReference type="ARBA" id="ARBA00004651"/>
    </source>
</evidence>
<dbReference type="GO" id="GO:0046677">
    <property type="term" value="P:response to antibiotic"/>
    <property type="evidence" value="ECO:0007669"/>
    <property type="project" value="UniProtKB-KW"/>
</dbReference>
<dbReference type="InterPro" id="IPR024320">
    <property type="entry name" value="LPG_synthase_C"/>
</dbReference>
<keyword evidence="4 6" id="KW-1133">Transmembrane helix</keyword>
<gene>
    <name evidence="8" type="primary">mprF</name>
    <name evidence="8" type="ORF">E2F49_05385</name>
</gene>
<feature type="transmembrane region" description="Helical" evidence="6">
    <location>
        <begin position="397"/>
        <end position="413"/>
    </location>
</feature>
<dbReference type="NCBIfam" id="NF033480">
    <property type="entry name" value="bifunc_MprF"/>
    <property type="match status" value="1"/>
</dbReference>
<reference evidence="8 9" key="1">
    <citation type="submission" date="2019-03" db="EMBL/GenBank/DDBJ databases">
        <title>Luteimonas zhaokaii sp.nov., isolated from the rectal contents of Plateau pika in Yushu, Qinghai Province, China.</title>
        <authorList>
            <person name="Zhang G."/>
        </authorList>
    </citation>
    <scope>NUCLEOTIDE SEQUENCE [LARGE SCALE GENOMIC DNA]</scope>
    <source>
        <strain evidence="8 9">THG-MD21</strain>
    </source>
</reference>
<keyword evidence="5 6" id="KW-0472">Membrane</keyword>
<comment type="subcellular location">
    <subcellularLocation>
        <location evidence="1">Cell membrane</location>
        <topology evidence="1">Multi-pass membrane protein</topology>
    </subcellularLocation>
</comment>
<dbReference type="EMBL" id="SMTG01000002">
    <property type="protein sequence ID" value="TDK33447.1"/>
    <property type="molecule type" value="Genomic_DNA"/>
</dbReference>
<dbReference type="OrthoDB" id="145485at2"/>
<dbReference type="GO" id="GO:0005886">
    <property type="term" value="C:plasma membrane"/>
    <property type="evidence" value="ECO:0007669"/>
    <property type="project" value="UniProtKB-SubCell"/>
</dbReference>
<comment type="caution">
    <text evidence="8">The sequence shown here is derived from an EMBL/GenBank/DDBJ whole genome shotgun (WGS) entry which is preliminary data.</text>
</comment>
<evidence type="ECO:0000256" key="4">
    <source>
        <dbReference type="ARBA" id="ARBA00022989"/>
    </source>
</evidence>
<evidence type="ECO:0000259" key="7">
    <source>
        <dbReference type="Pfam" id="PF09924"/>
    </source>
</evidence>
<dbReference type="InterPro" id="IPR016181">
    <property type="entry name" value="Acyl_CoA_acyltransferase"/>
</dbReference>
<sequence length="859" mass="90722">MAVSFRRSLQALTARVLAHADTLRPIVIGLGVLAIGTLLVVALRGFWHELRYQDIVAAIEATPASRIALAALATAVSFAALVGYDASSLRYVGARVPARTIAKTACVAYALSNTIGLGVFTGGAVRMRLYGAAGVEPAVVSRAIVFNALVFGLGACAVGGAGLWWDATALAPLLRLPAWAVAACGAVAMGAVLLVLVLCQVRGRMGRLRLPSPRLAWTQLALSVLDITAAAAVLWLLLPEGAVGFATFLGFYAAAVVIGVISHVPGGLGVFEAVMLVALGSSVPAGELAGALVLYRLVYYVLPLLIALGVLIAHESGQLATPARRFLSGMAPRVLAGATLVAAVMLLVSGAIPATGRALQTLQVLPLPLVEAAHFLSSIIGVLLLFVARALLRRLDAAWWAAVVLVALALLFALPKGLALTEAVVLSALLVALLASRRSFKRRASLLAVPFTGGWLLAMAVICIAVTGLLFFAYRDVAYAHQLWWQFAVSGEAPRSLRAMVAVAVVALVLALRQLVRPGMPAPPLPDAAQLAQAQAILRTQSQADAGLVLTGDKHLLFSETGDAFLMYGRQGRSWIALFDPVGPRDSWPELVWRFLELARDAGARGCFYQVGQDALPLYLDAGLRLFKLGEYASVPLAGFSLQGKRRGNLRTAVNRAEREGLTFAIVDIADVPALVPALRAVSDAWLGEHRAAEKRFSIGAFDADYIARNPVAVVRDGDRIVAFASLLVAGDPARGDAEASIDLMRHVPDAPSGAMDFLFARLLQHLAAAGYVQFGLGMAPLSGMAAHALAPNWHRMGRLLFARGEQFYNFRGLRAFKDKFDPHWQARYLASPGGVAPLLVLADAAALVAGGYRGVLTK</sequence>
<dbReference type="PANTHER" id="PTHR34697:SF2">
    <property type="entry name" value="PHOSPHATIDYLGLYCEROL LYSYLTRANSFERASE"/>
    <property type="match status" value="1"/>
</dbReference>
<dbReference type="Proteomes" id="UP000295543">
    <property type="component" value="Unassembled WGS sequence"/>
</dbReference>
<accession>A0A4R5UDT9</accession>
<feature type="transmembrane region" description="Helical" evidence="6">
    <location>
        <begin position="447"/>
        <end position="473"/>
    </location>
</feature>
<feature type="transmembrane region" description="Helical" evidence="6">
    <location>
        <begin position="139"/>
        <end position="165"/>
    </location>
</feature>
<feature type="transmembrane region" description="Helical" evidence="6">
    <location>
        <begin position="177"/>
        <end position="199"/>
    </location>
</feature>
<evidence type="ECO:0000256" key="6">
    <source>
        <dbReference type="SAM" id="Phobius"/>
    </source>
</evidence>
<feature type="transmembrane region" description="Helical" evidence="6">
    <location>
        <begin position="292"/>
        <end position="313"/>
    </location>
</feature>
<feature type="transmembrane region" description="Helical" evidence="6">
    <location>
        <begin position="26"/>
        <end position="47"/>
    </location>
</feature>